<dbReference type="PROSITE" id="PS51371">
    <property type="entry name" value="CBS"/>
    <property type="match status" value="1"/>
</dbReference>
<dbReference type="SUPFAM" id="SSF54631">
    <property type="entry name" value="CBS-domain pair"/>
    <property type="match status" value="1"/>
</dbReference>
<proteinExistence type="predicted"/>
<dbReference type="InterPro" id="IPR044751">
    <property type="entry name" value="Ion_transp-like_CBS"/>
</dbReference>
<keyword evidence="4 8" id="KW-1133">Transmembrane helix</keyword>
<evidence type="ECO:0000256" key="4">
    <source>
        <dbReference type="ARBA" id="ARBA00022989"/>
    </source>
</evidence>
<feature type="transmembrane region" description="Helical" evidence="10">
    <location>
        <begin position="6"/>
        <end position="33"/>
    </location>
</feature>
<feature type="transmembrane region" description="Helical" evidence="10">
    <location>
        <begin position="54"/>
        <end position="76"/>
    </location>
</feature>
<feature type="domain" description="CBS" evidence="11">
    <location>
        <begin position="263"/>
        <end position="322"/>
    </location>
</feature>
<keyword evidence="5 7" id="KW-0129">CBS domain</keyword>
<dbReference type="PANTHER" id="PTHR22777">
    <property type="entry name" value="HEMOLYSIN-RELATED"/>
    <property type="match status" value="1"/>
</dbReference>
<comment type="caution">
    <text evidence="13">The sequence shown here is derived from an EMBL/GenBank/DDBJ whole genome shotgun (WGS) entry which is preliminary data.</text>
</comment>
<sequence>MELLVLYFSLSIGISFLCSIMESVLLSTTMSYVSMMEKNRPKIGALLKSQKTSINKSIASILILNTVANTLGAAAVGAQAEFVFGSGAVFYVAAILTFGILFFSEIIPKTIGVVHWKAIAPIAAYIIRFFIWLTFPIIILTLFVTDRISKDKDSINSMSKAELLESALMSESDGVINEKESDVIENVLLLSMIKVKDILTPRSVVFALEEDRTIKDIIENEAGLFRFSRVPIYKDNIDNITGITLTKKIFEQALKDDTATVKTVKNNIFNINENISVSKALDLFIKKKQHMFLVVDSYGQTEGIVTLEDCIETLLGVEIMDESDKVEDMRELAKEQMEKKRKQNQQTAS</sequence>
<gene>
    <name evidence="13" type="ORF">ENJ51_00475</name>
</gene>
<dbReference type="GO" id="GO:0005886">
    <property type="term" value="C:plasma membrane"/>
    <property type="evidence" value="ECO:0007669"/>
    <property type="project" value="TreeGrafter"/>
</dbReference>
<protein>
    <submittedName>
        <fullName evidence="13">DUF21 domain-containing protein</fullName>
    </submittedName>
</protein>
<keyword evidence="2 8" id="KW-0812">Transmembrane</keyword>
<evidence type="ECO:0000256" key="1">
    <source>
        <dbReference type="ARBA" id="ARBA00004141"/>
    </source>
</evidence>
<feature type="transmembrane region" description="Helical" evidence="10">
    <location>
        <begin position="82"/>
        <end position="104"/>
    </location>
</feature>
<evidence type="ECO:0000256" key="2">
    <source>
        <dbReference type="ARBA" id="ARBA00022692"/>
    </source>
</evidence>
<organism evidence="13">
    <name type="scientific">Leucothrix mucor</name>
    <dbReference type="NCBI Taxonomy" id="45248"/>
    <lineage>
        <taxon>Bacteria</taxon>
        <taxon>Pseudomonadati</taxon>
        <taxon>Pseudomonadota</taxon>
        <taxon>Gammaproteobacteria</taxon>
        <taxon>Thiotrichales</taxon>
        <taxon>Thiotrichaceae</taxon>
        <taxon>Leucothrix</taxon>
    </lineage>
</organism>
<accession>A0A7V2WU02</accession>
<feature type="region of interest" description="Disordered" evidence="9">
    <location>
        <begin position="326"/>
        <end position="349"/>
    </location>
</feature>
<dbReference type="InterPro" id="IPR046342">
    <property type="entry name" value="CBS_dom_sf"/>
</dbReference>
<dbReference type="Pfam" id="PF01595">
    <property type="entry name" value="CNNM"/>
    <property type="match status" value="1"/>
</dbReference>
<name>A0A7V2WU02_LEUMU</name>
<dbReference type="InterPro" id="IPR002550">
    <property type="entry name" value="CNNM"/>
</dbReference>
<evidence type="ECO:0000259" key="11">
    <source>
        <dbReference type="PROSITE" id="PS51371"/>
    </source>
</evidence>
<evidence type="ECO:0000256" key="9">
    <source>
        <dbReference type="SAM" id="MobiDB-lite"/>
    </source>
</evidence>
<evidence type="ECO:0000256" key="10">
    <source>
        <dbReference type="SAM" id="Phobius"/>
    </source>
</evidence>
<reference evidence="13" key="1">
    <citation type="journal article" date="2020" name="mSystems">
        <title>Genome- and Community-Level Interaction Insights into Carbon Utilization and Element Cycling Functions of Hydrothermarchaeota in Hydrothermal Sediment.</title>
        <authorList>
            <person name="Zhou Z."/>
            <person name="Liu Y."/>
            <person name="Xu W."/>
            <person name="Pan J."/>
            <person name="Luo Z.H."/>
            <person name="Li M."/>
        </authorList>
    </citation>
    <scope>NUCLEOTIDE SEQUENCE [LARGE SCALE GENOMIC DNA]</scope>
    <source>
        <strain evidence="13">HyVt-493</strain>
    </source>
</reference>
<evidence type="ECO:0000256" key="6">
    <source>
        <dbReference type="ARBA" id="ARBA00023136"/>
    </source>
</evidence>
<evidence type="ECO:0000256" key="7">
    <source>
        <dbReference type="PROSITE-ProRule" id="PRU00703"/>
    </source>
</evidence>
<evidence type="ECO:0000259" key="12">
    <source>
        <dbReference type="PROSITE" id="PS51846"/>
    </source>
</evidence>
<feature type="compositionally biased region" description="Basic and acidic residues" evidence="9">
    <location>
        <begin position="326"/>
        <end position="338"/>
    </location>
</feature>
<evidence type="ECO:0000313" key="13">
    <source>
        <dbReference type="EMBL" id="HFC91265.1"/>
    </source>
</evidence>
<dbReference type="PROSITE" id="PS51846">
    <property type="entry name" value="CNNM"/>
    <property type="match status" value="1"/>
</dbReference>
<keyword evidence="3" id="KW-0677">Repeat</keyword>
<evidence type="ECO:0000256" key="3">
    <source>
        <dbReference type="ARBA" id="ARBA00022737"/>
    </source>
</evidence>
<dbReference type="EMBL" id="DRMS01000016">
    <property type="protein sequence ID" value="HFC91265.1"/>
    <property type="molecule type" value="Genomic_DNA"/>
</dbReference>
<dbReference type="Pfam" id="PF00571">
    <property type="entry name" value="CBS"/>
    <property type="match status" value="1"/>
</dbReference>
<dbReference type="Gene3D" id="3.10.580.10">
    <property type="entry name" value="CBS-domain"/>
    <property type="match status" value="1"/>
</dbReference>
<evidence type="ECO:0000256" key="8">
    <source>
        <dbReference type="PROSITE-ProRule" id="PRU01193"/>
    </source>
</evidence>
<dbReference type="PANTHER" id="PTHR22777:SF4">
    <property type="entry name" value="UPF0053 PROTEIN SLL1254"/>
    <property type="match status" value="1"/>
</dbReference>
<comment type="subcellular location">
    <subcellularLocation>
        <location evidence="1">Membrane</location>
        <topology evidence="1">Multi-pass membrane protein</topology>
    </subcellularLocation>
</comment>
<dbReference type="Proteomes" id="UP000885750">
    <property type="component" value="Unassembled WGS sequence"/>
</dbReference>
<dbReference type="InterPro" id="IPR000644">
    <property type="entry name" value="CBS_dom"/>
</dbReference>
<dbReference type="CDD" id="cd04590">
    <property type="entry name" value="CBS_pair_CorC_HlyC_assoc"/>
    <property type="match status" value="1"/>
</dbReference>
<evidence type="ECO:0000256" key="5">
    <source>
        <dbReference type="ARBA" id="ARBA00023122"/>
    </source>
</evidence>
<feature type="domain" description="CNNM transmembrane" evidence="12">
    <location>
        <begin position="1"/>
        <end position="180"/>
    </location>
</feature>
<dbReference type="AlphaFoldDB" id="A0A7V2WU02"/>
<feature type="transmembrane region" description="Helical" evidence="10">
    <location>
        <begin position="125"/>
        <end position="144"/>
    </location>
</feature>
<keyword evidence="6 8" id="KW-0472">Membrane</keyword>